<evidence type="ECO:0000259" key="3">
    <source>
        <dbReference type="Pfam" id="PF01648"/>
    </source>
</evidence>
<dbReference type="InterPro" id="IPR050559">
    <property type="entry name" value="P-Pant_transferase_sf"/>
</dbReference>
<dbReference type="GO" id="GO:0000287">
    <property type="term" value="F:magnesium ion binding"/>
    <property type="evidence" value="ECO:0007669"/>
    <property type="project" value="InterPro"/>
</dbReference>
<dbReference type="PANTHER" id="PTHR12215">
    <property type="entry name" value="PHOSPHOPANTETHEINE TRANSFERASE"/>
    <property type="match status" value="1"/>
</dbReference>
<feature type="domain" description="4'-phosphopantetheinyl transferase" evidence="3">
    <location>
        <begin position="102"/>
        <end position="185"/>
    </location>
</feature>
<evidence type="ECO:0000256" key="2">
    <source>
        <dbReference type="ARBA" id="ARBA00022679"/>
    </source>
</evidence>
<accession>A0A6L9LE41</accession>
<evidence type="ECO:0000313" key="5">
    <source>
        <dbReference type="Proteomes" id="UP000474175"/>
    </source>
</evidence>
<name>A0A6L9LE41_9BACT</name>
<organism evidence="4 5">
    <name type="scientific">Spirosoma terrae</name>
    <dbReference type="NCBI Taxonomy" id="1968276"/>
    <lineage>
        <taxon>Bacteria</taxon>
        <taxon>Pseudomonadati</taxon>
        <taxon>Bacteroidota</taxon>
        <taxon>Cytophagia</taxon>
        <taxon>Cytophagales</taxon>
        <taxon>Cytophagaceae</taxon>
        <taxon>Spirosoma</taxon>
    </lineage>
</organism>
<dbReference type="InterPro" id="IPR008278">
    <property type="entry name" value="4-PPantetheinyl_Trfase_dom"/>
</dbReference>
<comment type="caution">
    <text evidence="4">The sequence shown here is derived from an EMBL/GenBank/DDBJ whole genome shotgun (WGS) entry which is preliminary data.</text>
</comment>
<evidence type="ECO:0000313" key="4">
    <source>
        <dbReference type="EMBL" id="NDU97877.1"/>
    </source>
</evidence>
<dbReference type="Proteomes" id="UP000474175">
    <property type="component" value="Unassembled WGS sequence"/>
</dbReference>
<reference evidence="4 5" key="1">
    <citation type="submission" date="2020-02" db="EMBL/GenBank/DDBJ databases">
        <title>Draft genome sequence of two Spirosoma agri KCTC 52727 and Spirosoma terrae KCTC 52035.</title>
        <authorList>
            <person name="Rojas J."/>
            <person name="Ambika Manirajan B."/>
            <person name="Suarez C."/>
            <person name="Ratering S."/>
            <person name="Schnell S."/>
        </authorList>
    </citation>
    <scope>NUCLEOTIDE SEQUENCE [LARGE SCALE GENOMIC DNA]</scope>
    <source>
        <strain evidence="4 5">KCTC 52035</strain>
    </source>
</reference>
<keyword evidence="2 4" id="KW-0808">Transferase</keyword>
<keyword evidence="5" id="KW-1185">Reference proteome</keyword>
<dbReference type="GO" id="GO:0008897">
    <property type="term" value="F:holo-[acyl-carrier-protein] synthase activity"/>
    <property type="evidence" value="ECO:0007669"/>
    <property type="project" value="InterPro"/>
</dbReference>
<dbReference type="AlphaFoldDB" id="A0A6L9LE41"/>
<protein>
    <submittedName>
        <fullName evidence="4">4'-phosphopantetheinyl transferase superfamily protein</fullName>
    </submittedName>
</protein>
<dbReference type="PANTHER" id="PTHR12215:SF10">
    <property type="entry name" value="L-AMINOADIPATE-SEMIALDEHYDE DEHYDROGENASE-PHOSPHOPANTETHEINYL TRANSFERASE"/>
    <property type="match status" value="1"/>
</dbReference>
<dbReference type="SUPFAM" id="SSF56214">
    <property type="entry name" value="4'-phosphopantetheinyl transferase"/>
    <property type="match status" value="2"/>
</dbReference>
<sequence>MSLSTLSVYWADLKAAHRSEDDLLRLPVPARPYRTVHAQHLSLLSKWLLHYALHHHPPHPDEPLVSLRYHVTGKPYLSDSQYAFSLSHSGQLAACVIASRRAVGIDIQKRVQLRPGAEGLFLSVDERERMMGEDTLALWSQKEAAFKALGHELDARLTDFRFEQLQQLRCRDVTIRLVQLPIQANYIGYVAYEALDTNEVVTIELECL</sequence>
<evidence type="ECO:0000256" key="1">
    <source>
        <dbReference type="ARBA" id="ARBA00010990"/>
    </source>
</evidence>
<dbReference type="GO" id="GO:0005829">
    <property type="term" value="C:cytosol"/>
    <property type="evidence" value="ECO:0007669"/>
    <property type="project" value="TreeGrafter"/>
</dbReference>
<dbReference type="RefSeq" id="WP_163953764.1">
    <property type="nucleotide sequence ID" value="NZ_JAAFZH010000013.1"/>
</dbReference>
<proteinExistence type="inferred from homology"/>
<dbReference type="Pfam" id="PF01648">
    <property type="entry name" value="ACPS"/>
    <property type="match status" value="1"/>
</dbReference>
<gene>
    <name evidence="4" type="ORF">GK108_23530</name>
</gene>
<dbReference type="Gene3D" id="3.90.470.20">
    <property type="entry name" value="4'-phosphopantetheinyl transferase domain"/>
    <property type="match status" value="2"/>
</dbReference>
<comment type="similarity">
    <text evidence="1">Belongs to the P-Pant transferase superfamily. Gsp/Sfp/HetI/AcpT family.</text>
</comment>
<dbReference type="GO" id="GO:0019878">
    <property type="term" value="P:lysine biosynthetic process via aminoadipic acid"/>
    <property type="evidence" value="ECO:0007669"/>
    <property type="project" value="TreeGrafter"/>
</dbReference>
<dbReference type="InterPro" id="IPR037143">
    <property type="entry name" value="4-PPantetheinyl_Trfase_dom_sf"/>
</dbReference>
<dbReference type="EMBL" id="JAAFZH010000013">
    <property type="protein sequence ID" value="NDU97877.1"/>
    <property type="molecule type" value="Genomic_DNA"/>
</dbReference>